<evidence type="ECO:0000256" key="2">
    <source>
        <dbReference type="SAM" id="SignalP"/>
    </source>
</evidence>
<gene>
    <name evidence="4" type="ORF">ELE36_12075</name>
</gene>
<evidence type="ECO:0000259" key="3">
    <source>
        <dbReference type="Pfam" id="PF00144"/>
    </source>
</evidence>
<keyword evidence="4" id="KW-0378">Hydrolase</keyword>
<reference evidence="4 5" key="1">
    <citation type="submission" date="2019-01" db="EMBL/GenBank/DDBJ databases">
        <title>Pseudolysobacter antarctica gen. nov., sp. nov., isolated from Fildes Peninsula, Antarctica.</title>
        <authorList>
            <person name="Wei Z."/>
            <person name="Peng F."/>
        </authorList>
    </citation>
    <scope>NUCLEOTIDE SEQUENCE [LARGE SCALE GENOMIC DNA]</scope>
    <source>
        <strain evidence="4 5">AQ6-296</strain>
    </source>
</reference>
<dbReference type="SUPFAM" id="SSF56601">
    <property type="entry name" value="beta-lactamase/transpeptidase-like"/>
    <property type="match status" value="1"/>
</dbReference>
<dbReference type="PANTHER" id="PTHR43283">
    <property type="entry name" value="BETA-LACTAMASE-RELATED"/>
    <property type="match status" value="1"/>
</dbReference>
<dbReference type="OrthoDB" id="119951at2"/>
<proteinExistence type="predicted"/>
<keyword evidence="5" id="KW-1185">Reference proteome</keyword>
<feature type="transmembrane region" description="Helical" evidence="1">
    <location>
        <begin position="629"/>
        <end position="648"/>
    </location>
</feature>
<dbReference type="GO" id="GO:0016787">
    <property type="term" value="F:hydrolase activity"/>
    <property type="evidence" value="ECO:0007669"/>
    <property type="project" value="UniProtKB-KW"/>
</dbReference>
<keyword evidence="2" id="KW-0732">Signal</keyword>
<feature type="chain" id="PRO_5019224513" evidence="2">
    <location>
        <begin position="22"/>
        <end position="690"/>
    </location>
</feature>
<name>A0A411HKW7_9GAMM</name>
<evidence type="ECO:0000313" key="5">
    <source>
        <dbReference type="Proteomes" id="UP000291562"/>
    </source>
</evidence>
<dbReference type="InterPro" id="IPR012338">
    <property type="entry name" value="Beta-lactam/transpept-like"/>
</dbReference>
<evidence type="ECO:0000313" key="4">
    <source>
        <dbReference type="EMBL" id="QBB71027.1"/>
    </source>
</evidence>
<feature type="domain" description="Beta-lactamase-related" evidence="3">
    <location>
        <begin position="80"/>
        <end position="424"/>
    </location>
</feature>
<evidence type="ECO:0000256" key="1">
    <source>
        <dbReference type="SAM" id="Phobius"/>
    </source>
</evidence>
<keyword evidence="1" id="KW-1133">Transmembrane helix</keyword>
<keyword evidence="1" id="KW-0472">Membrane</keyword>
<feature type="transmembrane region" description="Helical" evidence="1">
    <location>
        <begin position="546"/>
        <end position="565"/>
    </location>
</feature>
<feature type="transmembrane region" description="Helical" evidence="1">
    <location>
        <begin position="660"/>
        <end position="679"/>
    </location>
</feature>
<feature type="signal peptide" evidence="2">
    <location>
        <begin position="1"/>
        <end position="21"/>
    </location>
</feature>
<dbReference type="RefSeq" id="WP_129833629.1">
    <property type="nucleotide sequence ID" value="NZ_CP035704.1"/>
</dbReference>
<dbReference type="Pfam" id="PF00144">
    <property type="entry name" value="Beta-lactamase"/>
    <property type="match status" value="1"/>
</dbReference>
<organism evidence="4 5">
    <name type="scientific">Pseudolysobacter antarcticus</name>
    <dbReference type="NCBI Taxonomy" id="2511995"/>
    <lineage>
        <taxon>Bacteria</taxon>
        <taxon>Pseudomonadati</taxon>
        <taxon>Pseudomonadota</taxon>
        <taxon>Gammaproteobacteria</taxon>
        <taxon>Lysobacterales</taxon>
        <taxon>Rhodanobacteraceae</taxon>
        <taxon>Pseudolysobacter</taxon>
    </lineage>
</organism>
<dbReference type="InterPro" id="IPR050789">
    <property type="entry name" value="Diverse_Enzym_Activities"/>
</dbReference>
<dbReference type="EMBL" id="CP035704">
    <property type="protein sequence ID" value="QBB71027.1"/>
    <property type="molecule type" value="Genomic_DNA"/>
</dbReference>
<dbReference type="AlphaFoldDB" id="A0A411HKW7"/>
<feature type="transmembrane region" description="Helical" evidence="1">
    <location>
        <begin position="586"/>
        <end position="609"/>
    </location>
</feature>
<dbReference type="InterPro" id="IPR001466">
    <property type="entry name" value="Beta-lactam-related"/>
</dbReference>
<keyword evidence="1" id="KW-0812">Transmembrane</keyword>
<protein>
    <submittedName>
        <fullName evidence="4">Class A beta-lactamase-related serine hydrolase</fullName>
    </submittedName>
</protein>
<sequence length="690" mass="74484">MKFARIAACAATLLLGSLLFANDAAFAQIAASPDPHKTPVAAIATAAPNVSPKPNEAPPATPVVITPAPLIAPAQLAEFVDGVVRAYMTKDGIAGVTVAVVDRNSDLLLRGYGTAAFDPPRDVDPASTLFRIGSISKTFTYIATMQLIEQGKLQLDAPINNYLPEKLKLIDDGHMPIKLWHLLSHTAGFEDSALGHLFKKSSKDVLSLDDYLARYRPQRVREPETHAVYSNYSVGLLGAIVAHVSGEPFEVYVERHILVPLGMQHTTFREPLPASDARHVDAALAKAWSSGFHRAAGGFKTEPFEYISALSPAGAGSSTAADMARYMRMLLNGGSLDGKTILPAASFDELGKITYRNGDKVGGIAHGFFRIPYGRYESLEHGGATLYFLSDMVVLPEAGVAVFVSANTDSGREFATTLPRLIFEHFLADANPSALPQPAKDFAISGQRFVGSYQNERRNYSTLEKFFTAIDSVVDVGITPEGYLLVSDGAQAKRYVQDGALSFRSVENDQHIQFFADATGRISGTAGAYGHTYSDRIGVLDAPSTFAQIMALLALTCIGVLLCVWRRRALPIPRSSRRGAPSAVAALVAATLIWLAFLGTALVTLAQIAAGGSDIVFVYPTTPLRVTVALAYAATGLTVLAVVLWPSIWKVRYWSFWRKFRHTLVLLIMLASIAMLWYWNVLGAHLAVGQ</sequence>
<dbReference type="KEGG" id="xbc:ELE36_12075"/>
<dbReference type="Proteomes" id="UP000291562">
    <property type="component" value="Chromosome"/>
</dbReference>
<accession>A0A411HKW7</accession>
<dbReference type="Gene3D" id="3.40.710.10">
    <property type="entry name" value="DD-peptidase/beta-lactamase superfamily"/>
    <property type="match status" value="1"/>
</dbReference>